<feature type="transmembrane region" description="Helical" evidence="2">
    <location>
        <begin position="177"/>
        <end position="195"/>
    </location>
</feature>
<evidence type="ECO:0000256" key="1">
    <source>
        <dbReference type="SAM" id="MobiDB-lite"/>
    </source>
</evidence>
<feature type="region of interest" description="Disordered" evidence="1">
    <location>
        <begin position="1"/>
        <end position="87"/>
    </location>
</feature>
<keyword evidence="2" id="KW-0472">Membrane</keyword>
<evidence type="ECO:0000256" key="2">
    <source>
        <dbReference type="SAM" id="Phobius"/>
    </source>
</evidence>
<comment type="caution">
    <text evidence="3">The sequence shown here is derived from an EMBL/GenBank/DDBJ whole genome shotgun (WGS) entry which is preliminary data.</text>
</comment>
<keyword evidence="2" id="KW-0812">Transmembrane</keyword>
<feature type="compositionally biased region" description="Low complexity" evidence="1">
    <location>
        <begin position="66"/>
        <end position="78"/>
    </location>
</feature>
<keyword evidence="2" id="KW-1133">Transmembrane helix</keyword>
<organism evidence="3 4">
    <name type="scientific">Enterococcus phoeniculicola ATCC BAA-412</name>
    <dbReference type="NCBI Taxonomy" id="1158610"/>
    <lineage>
        <taxon>Bacteria</taxon>
        <taxon>Bacillati</taxon>
        <taxon>Bacillota</taxon>
        <taxon>Bacilli</taxon>
        <taxon>Lactobacillales</taxon>
        <taxon>Enterococcaceae</taxon>
        <taxon>Enterococcus</taxon>
    </lineage>
</organism>
<feature type="transmembrane region" description="Helical" evidence="2">
    <location>
        <begin position="231"/>
        <end position="256"/>
    </location>
</feature>
<dbReference type="HOGENOM" id="CLU_711220_0_0_9"/>
<feature type="compositionally biased region" description="Polar residues" evidence="1">
    <location>
        <begin position="47"/>
        <end position="65"/>
    </location>
</feature>
<proteinExistence type="predicted"/>
<dbReference type="STRING" id="154621.RV11_GL003013"/>
<reference evidence="3 4" key="1">
    <citation type="submission" date="2013-02" db="EMBL/GenBank/DDBJ databases">
        <title>The Genome Sequence of Enterococcus phoeniculicola BAA-412.</title>
        <authorList>
            <consortium name="The Broad Institute Genome Sequencing Platform"/>
            <consortium name="The Broad Institute Genome Sequencing Center for Infectious Disease"/>
            <person name="Earl A.M."/>
            <person name="Gilmore M.S."/>
            <person name="Lebreton F."/>
            <person name="Walker B."/>
            <person name="Young S.K."/>
            <person name="Zeng Q."/>
            <person name="Gargeya S."/>
            <person name="Fitzgerald M."/>
            <person name="Haas B."/>
            <person name="Abouelleil A."/>
            <person name="Alvarado L."/>
            <person name="Arachchi H.M."/>
            <person name="Berlin A.M."/>
            <person name="Chapman S.B."/>
            <person name="Dewar J."/>
            <person name="Goldberg J."/>
            <person name="Griggs A."/>
            <person name="Gujja S."/>
            <person name="Hansen M."/>
            <person name="Howarth C."/>
            <person name="Imamovic A."/>
            <person name="Larimer J."/>
            <person name="McCowan C."/>
            <person name="Murphy C."/>
            <person name="Neiman D."/>
            <person name="Pearson M."/>
            <person name="Priest M."/>
            <person name="Roberts A."/>
            <person name="Saif S."/>
            <person name="Shea T."/>
            <person name="Sisk P."/>
            <person name="Sykes S."/>
            <person name="Wortman J."/>
            <person name="Nusbaum C."/>
            <person name="Birren B."/>
        </authorList>
    </citation>
    <scope>NUCLEOTIDE SEQUENCE [LARGE SCALE GENOMIC DNA]</scope>
    <source>
        <strain evidence="3 4">ATCC BAA-412</strain>
    </source>
</reference>
<evidence type="ECO:0000313" key="4">
    <source>
        <dbReference type="Proteomes" id="UP000013785"/>
    </source>
</evidence>
<name>R3TMF7_9ENTE</name>
<evidence type="ECO:0000313" key="3">
    <source>
        <dbReference type="EMBL" id="EOL42689.1"/>
    </source>
</evidence>
<dbReference type="EMBL" id="AJAT01000017">
    <property type="protein sequence ID" value="EOL42689.1"/>
    <property type="molecule type" value="Genomic_DNA"/>
</dbReference>
<dbReference type="Proteomes" id="UP000013785">
    <property type="component" value="Unassembled WGS sequence"/>
</dbReference>
<dbReference type="eggNOG" id="COG0515">
    <property type="taxonomic scope" value="Bacteria"/>
</dbReference>
<protein>
    <submittedName>
        <fullName evidence="3">Uncharacterized protein</fullName>
    </submittedName>
</protein>
<sequence length="388" mass="45251">MADKYTESDENEKNEFEHTSGRSNEETQTVHTNEESIKEVSDDSVESKINQWKNEETSTNEPSEPQTNQVETENTTIEETVEKDSDVTTDVVDELLNSHIGNEEFSANNAGIEFHSEPKEFQWQEPRVQPTAEEMNHPGYDGGYTQTYGAGEIPYEIKGWNWGAFTFNIIWGIGNKTYLPLLCLIPVFNLVWIFVCGAKGNEWAWQSGNYRSVEEFKQVQKTWNIAGIAKFIWTIVVFVFAIMIIPTIIGFTSLFVTRLAYQFEDEFNSRYSDNYYDEYYDDNEYEYSDIEISDIGKWTEDIYDRIQIAESEYDLKTDDYTYKNGTKYEELIKLVGEPLSTYNYGDEIEATWDTTLNENDDYNYDYAYITVNYDKKTGLIVDKYFSEE</sequence>
<keyword evidence="4" id="KW-1185">Reference proteome</keyword>
<accession>R3TMF7</accession>
<dbReference type="PATRIC" id="fig|1158610.3.peg.3026"/>
<feature type="compositionally biased region" description="Basic and acidic residues" evidence="1">
    <location>
        <begin position="32"/>
        <end position="41"/>
    </location>
</feature>
<dbReference type="AlphaFoldDB" id="R3TMF7"/>
<gene>
    <name evidence="3" type="ORF">UC3_03042</name>
</gene>
<feature type="compositionally biased region" description="Basic and acidic residues" evidence="1">
    <location>
        <begin position="1"/>
        <end position="25"/>
    </location>
</feature>